<dbReference type="GO" id="GO:0000155">
    <property type="term" value="F:phosphorelay sensor kinase activity"/>
    <property type="evidence" value="ECO:0007669"/>
    <property type="project" value="TreeGrafter"/>
</dbReference>
<dbReference type="SMART" id="SM00448">
    <property type="entry name" value="REC"/>
    <property type="match status" value="1"/>
</dbReference>
<evidence type="ECO:0000256" key="1">
    <source>
        <dbReference type="ARBA" id="ARBA00022553"/>
    </source>
</evidence>
<sequence length="275" mass="30537">MNTSSLSKSAPSVLSRHLYQQVHRLLQDSVWESCGVIAVQANPMGSMELQDFETRLRIEDTSLSVILSYEEREQLLLVALPGQTLAYTHFLSLSAKSFLQNAGFLAGKMAVAAFPESATPDEEAMSEFIALVLGEQAAPEQDIIVYSRQAPANETPSIVMIDQNTDLLDFMQTRLGFQGYDVRPAQDGLEGLNLINETTPDLVITELTLPALDGYQLIHRIRQSRSLKNQCKIMVLTDLGLDHELSKCFDLGVSDVIKKPFSPVELEARIRRLLA</sequence>
<dbReference type="OrthoDB" id="2690598at2"/>
<comment type="caution">
    <text evidence="2">Lacks conserved residue(s) required for the propagation of feature annotation.</text>
</comment>
<reference evidence="4 5" key="1">
    <citation type="submission" date="2019-03" db="EMBL/GenBank/DDBJ databases">
        <title>This is whole genome sequence of Paenibacillus sp MS74 strain.</title>
        <authorList>
            <person name="Trinh H.N."/>
        </authorList>
    </citation>
    <scope>NUCLEOTIDE SEQUENCE [LARGE SCALE GENOMIC DNA]</scope>
    <source>
        <strain evidence="4 5">MS74</strain>
    </source>
</reference>
<dbReference type="Proteomes" id="UP000295636">
    <property type="component" value="Unassembled WGS sequence"/>
</dbReference>
<keyword evidence="1" id="KW-0597">Phosphoprotein</keyword>
<protein>
    <submittedName>
        <fullName evidence="4">Response regulator</fullName>
    </submittedName>
</protein>
<dbReference type="PANTHER" id="PTHR43547">
    <property type="entry name" value="TWO-COMPONENT HISTIDINE KINASE"/>
    <property type="match status" value="1"/>
</dbReference>
<dbReference type="Gene3D" id="3.40.50.2300">
    <property type="match status" value="1"/>
</dbReference>
<dbReference type="Pfam" id="PF00072">
    <property type="entry name" value="Response_reg"/>
    <property type="match status" value="1"/>
</dbReference>
<keyword evidence="5" id="KW-1185">Reference proteome</keyword>
<dbReference type="InterPro" id="IPR001789">
    <property type="entry name" value="Sig_transdc_resp-reg_receiver"/>
</dbReference>
<evidence type="ECO:0000259" key="3">
    <source>
        <dbReference type="PROSITE" id="PS50110"/>
    </source>
</evidence>
<feature type="domain" description="Response regulatory" evidence="3">
    <location>
        <begin position="157"/>
        <end position="274"/>
    </location>
</feature>
<name>A0A4R5KHJ8_9BACL</name>
<comment type="caution">
    <text evidence="4">The sequence shown here is derived from an EMBL/GenBank/DDBJ whole genome shotgun (WGS) entry which is preliminary data.</text>
</comment>
<evidence type="ECO:0000313" key="4">
    <source>
        <dbReference type="EMBL" id="TDF93847.1"/>
    </source>
</evidence>
<gene>
    <name evidence="4" type="ORF">E1757_26040</name>
</gene>
<accession>A0A4R5KHJ8</accession>
<dbReference type="SUPFAM" id="SSF52172">
    <property type="entry name" value="CheY-like"/>
    <property type="match status" value="1"/>
</dbReference>
<proteinExistence type="predicted"/>
<organism evidence="4 5">
    <name type="scientific">Paenibacillus piri</name>
    <dbReference type="NCBI Taxonomy" id="2547395"/>
    <lineage>
        <taxon>Bacteria</taxon>
        <taxon>Bacillati</taxon>
        <taxon>Bacillota</taxon>
        <taxon>Bacilli</taxon>
        <taxon>Bacillales</taxon>
        <taxon>Paenibacillaceae</taxon>
        <taxon>Paenibacillus</taxon>
    </lineage>
</organism>
<dbReference type="PANTHER" id="PTHR43547:SF2">
    <property type="entry name" value="HYBRID SIGNAL TRANSDUCTION HISTIDINE KINASE C"/>
    <property type="match status" value="1"/>
</dbReference>
<dbReference type="AlphaFoldDB" id="A0A4R5KHJ8"/>
<dbReference type="EMBL" id="SMRT01000015">
    <property type="protein sequence ID" value="TDF93847.1"/>
    <property type="molecule type" value="Genomic_DNA"/>
</dbReference>
<dbReference type="InterPro" id="IPR011006">
    <property type="entry name" value="CheY-like_superfamily"/>
</dbReference>
<evidence type="ECO:0000313" key="5">
    <source>
        <dbReference type="Proteomes" id="UP000295636"/>
    </source>
</evidence>
<dbReference type="RefSeq" id="WP_133233690.1">
    <property type="nucleotide sequence ID" value="NZ_SMRT01000015.1"/>
</dbReference>
<dbReference type="PROSITE" id="PS50110">
    <property type="entry name" value="RESPONSE_REGULATORY"/>
    <property type="match status" value="1"/>
</dbReference>
<evidence type="ECO:0000256" key="2">
    <source>
        <dbReference type="PROSITE-ProRule" id="PRU00169"/>
    </source>
</evidence>